<dbReference type="Pfam" id="PF00075">
    <property type="entry name" value="RNase_H"/>
    <property type="match status" value="1"/>
</dbReference>
<sequence>MDVIRYTLPDDTSKVLIRTDVSGRLESKGPFRDDGLQTSNRANLRAVIAALRFHYWPGERFGTFVIATDSEYTVDGSSNWAKMWNMDLWEALLGEIERYEDEGMAVEFWRILREWNTMADEAARSSARQEPAPAVWRDVLGMNI</sequence>
<comment type="caution">
    <text evidence="2">The sequence shown here is derived from an EMBL/GenBank/DDBJ whole genome shotgun (WGS) entry which is preliminary data.</text>
</comment>
<protein>
    <recommendedName>
        <fullName evidence="1">RNase H type-1 domain-containing protein</fullName>
    </recommendedName>
</protein>
<organism evidence="2 3">
    <name type="scientific">Coniochaeta hoffmannii</name>
    <dbReference type="NCBI Taxonomy" id="91930"/>
    <lineage>
        <taxon>Eukaryota</taxon>
        <taxon>Fungi</taxon>
        <taxon>Dikarya</taxon>
        <taxon>Ascomycota</taxon>
        <taxon>Pezizomycotina</taxon>
        <taxon>Sordariomycetes</taxon>
        <taxon>Sordariomycetidae</taxon>
        <taxon>Coniochaetales</taxon>
        <taxon>Coniochaetaceae</taxon>
        <taxon>Coniochaeta</taxon>
    </lineage>
</organism>
<dbReference type="AlphaFoldDB" id="A0AA38S0D2"/>
<accession>A0AA38S0D2</accession>
<proteinExistence type="predicted"/>
<dbReference type="Proteomes" id="UP001174691">
    <property type="component" value="Unassembled WGS sequence"/>
</dbReference>
<dbReference type="GO" id="GO:0003676">
    <property type="term" value="F:nucleic acid binding"/>
    <property type="evidence" value="ECO:0007669"/>
    <property type="project" value="InterPro"/>
</dbReference>
<name>A0AA38S0D2_9PEZI</name>
<dbReference type="InterPro" id="IPR012337">
    <property type="entry name" value="RNaseH-like_sf"/>
</dbReference>
<gene>
    <name evidence="2" type="ORF">NKR19_g1683</name>
</gene>
<evidence type="ECO:0000259" key="1">
    <source>
        <dbReference type="PROSITE" id="PS50879"/>
    </source>
</evidence>
<reference evidence="2" key="1">
    <citation type="submission" date="2022-07" db="EMBL/GenBank/DDBJ databases">
        <title>Fungi with potential for degradation of polypropylene.</title>
        <authorList>
            <person name="Gostincar C."/>
        </authorList>
    </citation>
    <scope>NUCLEOTIDE SEQUENCE</scope>
    <source>
        <strain evidence="2">EXF-13287</strain>
    </source>
</reference>
<feature type="domain" description="RNase H type-1" evidence="1">
    <location>
        <begin position="1"/>
        <end position="128"/>
    </location>
</feature>
<keyword evidence="3" id="KW-1185">Reference proteome</keyword>
<dbReference type="Gene3D" id="3.30.420.10">
    <property type="entry name" value="Ribonuclease H-like superfamily/Ribonuclease H"/>
    <property type="match status" value="1"/>
</dbReference>
<evidence type="ECO:0000313" key="2">
    <source>
        <dbReference type="EMBL" id="KAJ9161979.1"/>
    </source>
</evidence>
<dbReference type="GO" id="GO:0004523">
    <property type="term" value="F:RNA-DNA hybrid ribonuclease activity"/>
    <property type="evidence" value="ECO:0007669"/>
    <property type="project" value="InterPro"/>
</dbReference>
<dbReference type="PROSITE" id="PS50879">
    <property type="entry name" value="RNASE_H_1"/>
    <property type="match status" value="1"/>
</dbReference>
<dbReference type="InterPro" id="IPR002156">
    <property type="entry name" value="RNaseH_domain"/>
</dbReference>
<dbReference type="SUPFAM" id="SSF53098">
    <property type="entry name" value="Ribonuclease H-like"/>
    <property type="match status" value="1"/>
</dbReference>
<evidence type="ECO:0000313" key="3">
    <source>
        <dbReference type="Proteomes" id="UP001174691"/>
    </source>
</evidence>
<dbReference type="InterPro" id="IPR036397">
    <property type="entry name" value="RNaseH_sf"/>
</dbReference>
<dbReference type="EMBL" id="JANBVN010000016">
    <property type="protein sequence ID" value="KAJ9161979.1"/>
    <property type="molecule type" value="Genomic_DNA"/>
</dbReference>